<evidence type="ECO:0000313" key="2">
    <source>
        <dbReference type="EMBL" id="TGO26099.1"/>
    </source>
</evidence>
<protein>
    <submittedName>
        <fullName evidence="2">Uncharacterized protein</fullName>
    </submittedName>
</protein>
<gene>
    <name evidence="2" type="ORF">BPAE_0066g00250</name>
</gene>
<evidence type="ECO:0000313" key="3">
    <source>
        <dbReference type="Proteomes" id="UP000297910"/>
    </source>
</evidence>
<comment type="caution">
    <text evidence="2">The sequence shown here is derived from an EMBL/GenBank/DDBJ whole genome shotgun (WGS) entry which is preliminary data.</text>
</comment>
<evidence type="ECO:0000256" key="1">
    <source>
        <dbReference type="SAM" id="MobiDB-lite"/>
    </source>
</evidence>
<keyword evidence="3" id="KW-1185">Reference proteome</keyword>
<proteinExistence type="predicted"/>
<organism evidence="2 3">
    <name type="scientific">Botrytis paeoniae</name>
    <dbReference type="NCBI Taxonomy" id="278948"/>
    <lineage>
        <taxon>Eukaryota</taxon>
        <taxon>Fungi</taxon>
        <taxon>Dikarya</taxon>
        <taxon>Ascomycota</taxon>
        <taxon>Pezizomycotina</taxon>
        <taxon>Leotiomycetes</taxon>
        <taxon>Helotiales</taxon>
        <taxon>Sclerotiniaceae</taxon>
        <taxon>Botrytis</taxon>
    </lineage>
</organism>
<dbReference type="EMBL" id="PQXI01000066">
    <property type="protein sequence ID" value="TGO26099.1"/>
    <property type="molecule type" value="Genomic_DNA"/>
</dbReference>
<dbReference type="Proteomes" id="UP000297910">
    <property type="component" value="Unassembled WGS sequence"/>
</dbReference>
<sequence length="347" mass="38697">MASLERKGLERTKSEEEILERLSHVVEISDEDRTFPPETHFLPLTGNDSGLSGPQHKTVKPLAPPKLEIPPTYFPSETSIDSAKLFAPSTQPLSARVSKCLSPKQLDPGQEAIISFPEEPYDDSAHDVFTEQRPATPLGVLNPPFPYPSEDHGLPDPLFNPSVYLGTLRQSNRKLGDRNVVYATISKSAVSHNWTSPVVLTAHKVNKYGAHCKLDRQPRVKFEEIDFREDLKDKCQTYEAMRELVERRISGWYETYEDNATGIHVIASVNRFRHQAGLVDIVLDGCSPILQNIAIGTLGVCGRSILAFVVDIENILERQSLKKVKTHATGYQNTIEAPFEGMTGIEP</sequence>
<accession>A0A4Z1FT40</accession>
<feature type="region of interest" description="Disordered" evidence="1">
    <location>
        <begin position="34"/>
        <end position="64"/>
    </location>
</feature>
<dbReference type="AlphaFoldDB" id="A0A4Z1FT40"/>
<name>A0A4Z1FT40_9HELO</name>
<reference evidence="2 3" key="1">
    <citation type="submission" date="2017-12" db="EMBL/GenBank/DDBJ databases">
        <title>Comparative genomics of Botrytis spp.</title>
        <authorList>
            <person name="Valero-Jimenez C.A."/>
            <person name="Tapia P."/>
            <person name="Veloso J."/>
            <person name="Silva-Moreno E."/>
            <person name="Staats M."/>
            <person name="Valdes J.H."/>
            <person name="Van Kan J.A.L."/>
        </authorList>
    </citation>
    <scope>NUCLEOTIDE SEQUENCE [LARGE SCALE GENOMIC DNA]</scope>
    <source>
        <strain evidence="2 3">Bp0003</strain>
    </source>
</reference>